<dbReference type="Proteomes" id="UP001148838">
    <property type="component" value="Unassembled WGS sequence"/>
</dbReference>
<accession>A0ABQ8S8X1</accession>
<gene>
    <name evidence="1" type="ORF">ANN_22715</name>
</gene>
<dbReference type="SUPFAM" id="SSF53098">
    <property type="entry name" value="Ribonuclease H-like"/>
    <property type="match status" value="1"/>
</dbReference>
<dbReference type="InterPro" id="IPR012337">
    <property type="entry name" value="RNaseH-like_sf"/>
</dbReference>
<evidence type="ECO:0000313" key="1">
    <source>
        <dbReference type="EMBL" id="KAJ4430499.1"/>
    </source>
</evidence>
<evidence type="ECO:0000313" key="2">
    <source>
        <dbReference type="Proteomes" id="UP001148838"/>
    </source>
</evidence>
<proteinExistence type="predicted"/>
<protein>
    <recommendedName>
        <fullName evidence="3">HAT C-terminal dimerisation domain-containing protein</fullName>
    </recommendedName>
</protein>
<reference evidence="1 2" key="1">
    <citation type="journal article" date="2022" name="Allergy">
        <title>Genome assembly and annotation of Periplaneta americana reveal a comprehensive cockroach allergen profile.</title>
        <authorList>
            <person name="Wang L."/>
            <person name="Xiong Q."/>
            <person name="Saelim N."/>
            <person name="Wang L."/>
            <person name="Nong W."/>
            <person name="Wan A.T."/>
            <person name="Shi M."/>
            <person name="Liu X."/>
            <person name="Cao Q."/>
            <person name="Hui J.H.L."/>
            <person name="Sookrung N."/>
            <person name="Leung T.F."/>
            <person name="Tungtrongchitr A."/>
            <person name="Tsui S.K.W."/>
        </authorList>
    </citation>
    <scope>NUCLEOTIDE SEQUENCE [LARGE SCALE GENOMIC DNA]</scope>
    <source>
        <strain evidence="1">PWHHKU_190912</strain>
    </source>
</reference>
<evidence type="ECO:0008006" key="3">
    <source>
        <dbReference type="Google" id="ProtNLM"/>
    </source>
</evidence>
<comment type="caution">
    <text evidence="1">The sequence shown here is derived from an EMBL/GenBank/DDBJ whole genome shotgun (WGS) entry which is preliminary data.</text>
</comment>
<keyword evidence="2" id="KW-1185">Reference proteome</keyword>
<sequence length="120" mass="13678">MSIFRKVECQLKQALGKVEEIVLKKLEMVLARNPGYSVLKCMSDILNVCDEDLPERFNSVTVSLFKHVPVTSRDVEIFFSAFKLILSNKRHKLTPQHLEMILVIYCAKDYGSDNASEVDA</sequence>
<dbReference type="EMBL" id="JAJSOF020000033">
    <property type="protein sequence ID" value="KAJ4430499.1"/>
    <property type="molecule type" value="Genomic_DNA"/>
</dbReference>
<name>A0ABQ8S8X1_PERAM</name>
<organism evidence="1 2">
    <name type="scientific">Periplaneta americana</name>
    <name type="common">American cockroach</name>
    <name type="synonym">Blatta americana</name>
    <dbReference type="NCBI Taxonomy" id="6978"/>
    <lineage>
        <taxon>Eukaryota</taxon>
        <taxon>Metazoa</taxon>
        <taxon>Ecdysozoa</taxon>
        <taxon>Arthropoda</taxon>
        <taxon>Hexapoda</taxon>
        <taxon>Insecta</taxon>
        <taxon>Pterygota</taxon>
        <taxon>Neoptera</taxon>
        <taxon>Polyneoptera</taxon>
        <taxon>Dictyoptera</taxon>
        <taxon>Blattodea</taxon>
        <taxon>Blattoidea</taxon>
        <taxon>Blattidae</taxon>
        <taxon>Blattinae</taxon>
        <taxon>Periplaneta</taxon>
    </lineage>
</organism>